<comment type="caution">
    <text evidence="10">The sequence shown here is derived from an EMBL/GenBank/DDBJ whole genome shotgun (WGS) entry which is preliminary data.</text>
</comment>
<keyword evidence="12" id="KW-1185">Reference proteome</keyword>
<evidence type="ECO:0000313" key="9">
    <source>
        <dbReference type="EMBL" id="GGB82558.1"/>
    </source>
</evidence>
<evidence type="ECO:0000313" key="10">
    <source>
        <dbReference type="EMBL" id="MTV53294.1"/>
    </source>
</evidence>
<dbReference type="Pfam" id="PF05193">
    <property type="entry name" value="Peptidase_M16_C"/>
    <property type="match status" value="2"/>
</dbReference>
<evidence type="ECO:0000256" key="3">
    <source>
        <dbReference type="ARBA" id="ARBA00022801"/>
    </source>
</evidence>
<dbReference type="PANTHER" id="PTHR43690">
    <property type="entry name" value="NARDILYSIN"/>
    <property type="match status" value="1"/>
</dbReference>
<reference evidence="9" key="1">
    <citation type="journal article" date="2014" name="Int. J. Syst. Evol. Microbiol.">
        <title>Complete genome of a new Firmicutes species belonging to the dominant human colonic microbiota ('Ruminococcus bicirculans') reveals two chromosomes and a selective capacity to utilize plant glucans.</title>
        <authorList>
            <consortium name="NISC Comparative Sequencing Program"/>
            <person name="Wegmann U."/>
            <person name="Louis P."/>
            <person name="Goesmann A."/>
            <person name="Henrissat B."/>
            <person name="Duncan S.H."/>
            <person name="Flint H.J."/>
        </authorList>
    </citation>
    <scope>NUCLEOTIDE SEQUENCE</scope>
    <source>
        <strain evidence="9">CGMCC 1.15931</strain>
    </source>
</reference>
<evidence type="ECO:0000313" key="11">
    <source>
        <dbReference type="Proteomes" id="UP000430634"/>
    </source>
</evidence>
<organism evidence="10 11">
    <name type="scientific">Pseudoduganella buxea</name>
    <dbReference type="NCBI Taxonomy" id="1949069"/>
    <lineage>
        <taxon>Bacteria</taxon>
        <taxon>Pseudomonadati</taxon>
        <taxon>Pseudomonadota</taxon>
        <taxon>Betaproteobacteria</taxon>
        <taxon>Burkholderiales</taxon>
        <taxon>Oxalobacteraceae</taxon>
        <taxon>Telluria group</taxon>
        <taxon>Pseudoduganella</taxon>
    </lineage>
</organism>
<evidence type="ECO:0000256" key="1">
    <source>
        <dbReference type="ARBA" id="ARBA00007261"/>
    </source>
</evidence>
<evidence type="ECO:0000259" key="8">
    <source>
        <dbReference type="Pfam" id="PF05193"/>
    </source>
</evidence>
<dbReference type="EMBL" id="WNKZ01000026">
    <property type="protein sequence ID" value="MTV53294.1"/>
    <property type="molecule type" value="Genomic_DNA"/>
</dbReference>
<keyword evidence="2" id="KW-0645">Protease</keyword>
<keyword evidence="3" id="KW-0378">Hydrolase</keyword>
<dbReference type="PANTHER" id="PTHR43690:SF34">
    <property type="entry name" value="ZINC PROTEASE PQQL-LIKE"/>
    <property type="match status" value="1"/>
</dbReference>
<comment type="similarity">
    <text evidence="1">Belongs to the peptidase M16 family.</text>
</comment>
<feature type="domain" description="Peptidase M16 C-terminal" evidence="8">
    <location>
        <begin position="213"/>
        <end position="392"/>
    </location>
</feature>
<dbReference type="EMBL" id="BMKG01000001">
    <property type="protein sequence ID" value="GGB82558.1"/>
    <property type="molecule type" value="Genomic_DNA"/>
</dbReference>
<dbReference type="Gene3D" id="3.30.830.10">
    <property type="entry name" value="Metalloenzyme, LuxS/M16 peptidase-like"/>
    <property type="match status" value="4"/>
</dbReference>
<dbReference type="OrthoDB" id="9811314at2"/>
<evidence type="ECO:0000256" key="4">
    <source>
        <dbReference type="ARBA" id="ARBA00022833"/>
    </source>
</evidence>
<dbReference type="InterPro" id="IPR050626">
    <property type="entry name" value="Peptidase_M16"/>
</dbReference>
<sequence>MKFASLRLPALVTLFSCTLLARGAELPALEQPLPLSPLVKVGKLPNGLTYYIQKNGRPAKKLELRLVVKAGSILEDEDQLGLAHFTEHMAFNGSTHFKRHELIDYLQSAGVKFGRDLNAYTSFDETVYVLPIPTDKKEVVEKGFLVLEDWAHGLKFNDADIDSERGIVLEELRLGKGASDRMNKILYPKLFNGSRYAERLPIGKADVLRTFHPDAIRRFYRDWYRPDLMAVIVVGDIDPNEAEKLVKSHFGKLANPQYARPRTYATIPERKQNESLVVRDAEAPADVLYIRYPIQPYVEATTLGGYRAELVEKLYGGMLSQRMMELTQQADPPFIQGGSGMGKVVRGYRSFAVSALLGKGGAMPAIDALVQEGERARQFGFTAPELERAKKTMLRNYERMYNERDKSDSAGFVAEYLRNFLQGEAMPGIENEYHYANAMVPGITLEEVNAAVRAALPADEKKLVILMGALKEPPAPEPAQLLAAVDKARTTAVTAREGKTYAATLLPQVPVAGSIVAEVQHKALGVTELTLSNGVKVMLKPTDFRNDQILMSAARFGGQSLFGDDDIFNARYASALTAQMGILDYAPADLQKVLAGRSAVISATMGELTENVSGNAGSNDLETLLQLTYAKLTSPRRDEVLFRSFVGRQRDMARNNQARPEAEYANAIRLALYGNHPRVAGLPRPEDFDQVSLDRVQQLYRERFGSAKGWTFFFVGSFDVEKIKPLLATYVASLPAPDIAVSYRDLGIRPVRGVVRKEVRRGKEAKSAVAITFTGEAAYSQMEQMRLAAAIEVLNIKLTEVLREKMGLIYGGGASGNLGKIPYGNYNITLNMPCGPENVQKVIDATFAEMRKLQQNGPEPGDLAKVRQNWDNNHRRALGENGYWLTQLQGAVLYGHELSNILDYEKRLATLSAADVKAAAQRYFDFNNYVQVVMNPEAK</sequence>
<dbReference type="SUPFAM" id="SSF63411">
    <property type="entry name" value="LuxS/MPP-like metallohydrolase"/>
    <property type="match status" value="4"/>
</dbReference>
<dbReference type="RefSeq" id="WP_155470614.1">
    <property type="nucleotide sequence ID" value="NZ_BMKG01000001.1"/>
</dbReference>
<name>A0A6I3SW47_9BURK</name>
<evidence type="ECO:0000256" key="5">
    <source>
        <dbReference type="ARBA" id="ARBA00023049"/>
    </source>
</evidence>
<feature type="domain" description="Peptidase M16 C-terminal" evidence="8">
    <location>
        <begin position="691"/>
        <end position="868"/>
    </location>
</feature>
<dbReference type="GO" id="GO:0006508">
    <property type="term" value="P:proteolysis"/>
    <property type="evidence" value="ECO:0007669"/>
    <property type="project" value="UniProtKB-KW"/>
</dbReference>
<reference evidence="12" key="2">
    <citation type="journal article" date="2019" name="Int. J. Syst. Evol. Microbiol.">
        <title>The Global Catalogue of Microorganisms (GCM) 10K type strain sequencing project: providing services to taxonomists for standard genome sequencing and annotation.</title>
        <authorList>
            <consortium name="The Broad Institute Genomics Platform"/>
            <consortium name="The Broad Institute Genome Sequencing Center for Infectious Disease"/>
            <person name="Wu L."/>
            <person name="Ma J."/>
        </authorList>
    </citation>
    <scope>NUCLEOTIDE SEQUENCE [LARGE SCALE GENOMIC DNA]</scope>
    <source>
        <strain evidence="12">CGMCC 1.15931</strain>
    </source>
</reference>
<feature type="chain" id="PRO_5026167778" evidence="6">
    <location>
        <begin position="22"/>
        <end position="939"/>
    </location>
</feature>
<dbReference type="AlphaFoldDB" id="A0A6I3SW47"/>
<reference evidence="9" key="4">
    <citation type="submission" date="2024-05" db="EMBL/GenBank/DDBJ databases">
        <authorList>
            <person name="Sun Q."/>
            <person name="Zhou Y."/>
        </authorList>
    </citation>
    <scope>NUCLEOTIDE SEQUENCE</scope>
    <source>
        <strain evidence="9">CGMCC 1.15931</strain>
    </source>
</reference>
<dbReference type="Proteomes" id="UP000622638">
    <property type="component" value="Unassembled WGS sequence"/>
</dbReference>
<dbReference type="Proteomes" id="UP000430634">
    <property type="component" value="Unassembled WGS sequence"/>
</dbReference>
<dbReference type="InterPro" id="IPR011249">
    <property type="entry name" value="Metalloenz_LuxS/M16"/>
</dbReference>
<dbReference type="Pfam" id="PF00675">
    <property type="entry name" value="Peptidase_M16"/>
    <property type="match status" value="1"/>
</dbReference>
<accession>A0A6I3SW47</accession>
<proteinExistence type="inferred from homology"/>
<evidence type="ECO:0000313" key="12">
    <source>
        <dbReference type="Proteomes" id="UP000622638"/>
    </source>
</evidence>
<keyword evidence="5" id="KW-0482">Metalloprotease</keyword>
<gene>
    <name evidence="9" type="ORF">GCM10011572_00580</name>
    <name evidence="10" type="ORF">GM672_11180</name>
</gene>
<protein>
    <submittedName>
        <fullName evidence="10">Insulinase family protein</fullName>
    </submittedName>
    <submittedName>
        <fullName evidence="9">Peptidase M16</fullName>
    </submittedName>
</protein>
<keyword evidence="4" id="KW-0862">Zinc</keyword>
<dbReference type="GO" id="GO:0008237">
    <property type="term" value="F:metallopeptidase activity"/>
    <property type="evidence" value="ECO:0007669"/>
    <property type="project" value="UniProtKB-KW"/>
</dbReference>
<reference evidence="10 11" key="3">
    <citation type="submission" date="2019-11" db="EMBL/GenBank/DDBJ databases">
        <title>Type strains purchased from KCTC, JCM and DSMZ.</title>
        <authorList>
            <person name="Lu H."/>
        </authorList>
    </citation>
    <scope>NUCLEOTIDE SEQUENCE [LARGE SCALE GENOMIC DNA]</scope>
    <source>
        <strain evidence="10 11">KCTC 52429</strain>
    </source>
</reference>
<feature type="signal peptide" evidence="6">
    <location>
        <begin position="1"/>
        <end position="21"/>
    </location>
</feature>
<dbReference type="GO" id="GO:0046872">
    <property type="term" value="F:metal ion binding"/>
    <property type="evidence" value="ECO:0007669"/>
    <property type="project" value="InterPro"/>
</dbReference>
<evidence type="ECO:0000256" key="6">
    <source>
        <dbReference type="SAM" id="SignalP"/>
    </source>
</evidence>
<dbReference type="InterPro" id="IPR011765">
    <property type="entry name" value="Pept_M16_N"/>
</dbReference>
<keyword evidence="6" id="KW-0732">Signal</keyword>
<evidence type="ECO:0000256" key="2">
    <source>
        <dbReference type="ARBA" id="ARBA00022670"/>
    </source>
</evidence>
<evidence type="ECO:0000259" key="7">
    <source>
        <dbReference type="Pfam" id="PF00675"/>
    </source>
</evidence>
<feature type="domain" description="Peptidase M16 N-terminal" evidence="7">
    <location>
        <begin position="55"/>
        <end position="172"/>
    </location>
</feature>
<dbReference type="InterPro" id="IPR007863">
    <property type="entry name" value="Peptidase_M16_C"/>
</dbReference>